<name>A0A939C5X9_9ACTN</name>
<gene>
    <name evidence="2" type="ORF">JL107_09325</name>
</gene>
<dbReference type="PANTHER" id="PTHR46732">
    <property type="entry name" value="ATP-DEPENDENT PROTEASE LA (LON) DOMAIN PROTEIN"/>
    <property type="match status" value="1"/>
</dbReference>
<reference evidence="2" key="1">
    <citation type="submission" date="2021-01" db="EMBL/GenBank/DDBJ databases">
        <title>KCTC 19127 draft genome.</title>
        <authorList>
            <person name="An D."/>
        </authorList>
    </citation>
    <scope>NUCLEOTIDE SEQUENCE</scope>
    <source>
        <strain evidence="2">KCTC 19127</strain>
    </source>
</reference>
<dbReference type="Gene3D" id="1.20.58.1480">
    <property type="match status" value="1"/>
</dbReference>
<sequence>MALSLPLFPLGTVLFPGVVLPLHVFEARYRALVQELVALPDPPRRFGVVAIKAGHEVGVDGVTALHDIGCTADLRRVEQYPDGRFDIVAVGLERFRLGEVTGDELLRSEVELLADPVGPQDAALAATAGRLFVRYREALLTAQGTSADPMPDLPADPAEVASLIAASMVADVTDKQTLLAAPGIAARLREEVRLLRRELGLLAHSASRPAVELGRAPYTAN</sequence>
<dbReference type="Gene3D" id="2.30.130.40">
    <property type="entry name" value="LON domain-like"/>
    <property type="match status" value="1"/>
</dbReference>
<dbReference type="PANTHER" id="PTHR46732:SF8">
    <property type="entry name" value="ATP-DEPENDENT PROTEASE LA (LON) DOMAIN PROTEIN"/>
    <property type="match status" value="1"/>
</dbReference>
<proteinExistence type="predicted"/>
<dbReference type="EMBL" id="JAERWL010000008">
    <property type="protein sequence ID" value="MBM9476642.1"/>
    <property type="molecule type" value="Genomic_DNA"/>
</dbReference>
<evidence type="ECO:0000313" key="2">
    <source>
        <dbReference type="EMBL" id="MBM9476642.1"/>
    </source>
</evidence>
<dbReference type="InterPro" id="IPR046336">
    <property type="entry name" value="Lon_prtase_N_sf"/>
</dbReference>
<feature type="domain" description="Lon N-terminal" evidence="1">
    <location>
        <begin position="1"/>
        <end position="199"/>
    </location>
</feature>
<dbReference type="InterPro" id="IPR003111">
    <property type="entry name" value="Lon_prtase_N"/>
</dbReference>
<comment type="caution">
    <text evidence="2">The sequence shown here is derived from an EMBL/GenBank/DDBJ whole genome shotgun (WGS) entry which is preliminary data.</text>
</comment>
<dbReference type="SUPFAM" id="SSF88697">
    <property type="entry name" value="PUA domain-like"/>
    <property type="match status" value="1"/>
</dbReference>
<protein>
    <submittedName>
        <fullName evidence="2">LON peptidase substrate-binding domain-containing protein</fullName>
    </submittedName>
</protein>
<evidence type="ECO:0000259" key="1">
    <source>
        <dbReference type="PROSITE" id="PS51787"/>
    </source>
</evidence>
<dbReference type="Proteomes" id="UP000663801">
    <property type="component" value="Unassembled WGS sequence"/>
</dbReference>
<dbReference type="SMART" id="SM00464">
    <property type="entry name" value="LON"/>
    <property type="match status" value="1"/>
</dbReference>
<evidence type="ECO:0000313" key="3">
    <source>
        <dbReference type="Proteomes" id="UP000663801"/>
    </source>
</evidence>
<dbReference type="PROSITE" id="PS51787">
    <property type="entry name" value="LON_N"/>
    <property type="match status" value="1"/>
</dbReference>
<accession>A0A939C5X9</accession>
<dbReference type="RefSeq" id="WP_205256757.1">
    <property type="nucleotide sequence ID" value="NZ_BAAAPV010000004.1"/>
</dbReference>
<dbReference type="InterPro" id="IPR015947">
    <property type="entry name" value="PUA-like_sf"/>
</dbReference>
<dbReference type="Pfam" id="PF02190">
    <property type="entry name" value="LON_substr_bdg"/>
    <property type="match status" value="1"/>
</dbReference>
<organism evidence="2 3">
    <name type="scientific">Nakamurella flavida</name>
    <dbReference type="NCBI Taxonomy" id="363630"/>
    <lineage>
        <taxon>Bacteria</taxon>
        <taxon>Bacillati</taxon>
        <taxon>Actinomycetota</taxon>
        <taxon>Actinomycetes</taxon>
        <taxon>Nakamurellales</taxon>
        <taxon>Nakamurellaceae</taxon>
        <taxon>Nakamurella</taxon>
    </lineage>
</organism>
<dbReference type="AlphaFoldDB" id="A0A939C5X9"/>
<keyword evidence="3" id="KW-1185">Reference proteome</keyword>